<sequence length="126" mass="13159">MTTDAWGERGRVARLFSVLLGVLVAVLLASSPSFDAPGAVALVVEQRVLPGEAEPLKGEGRDLKKDGRDQKEHSRDHRDIASDDESGSPDAGITVVASAAAGAAIGRSRVLRTAVRARPARGPPAR</sequence>
<evidence type="ECO:0000256" key="1">
    <source>
        <dbReference type="SAM" id="MobiDB-lite"/>
    </source>
</evidence>
<keyword evidence="3" id="KW-1185">Reference proteome</keyword>
<dbReference type="Proteomes" id="UP001500506">
    <property type="component" value="Unassembled WGS sequence"/>
</dbReference>
<name>A0ABP4X1N4_9MICO</name>
<proteinExistence type="predicted"/>
<gene>
    <name evidence="2" type="ORF">GCM10009747_26790</name>
</gene>
<dbReference type="EMBL" id="BAAANH010000005">
    <property type="protein sequence ID" value="GAA1765263.1"/>
    <property type="molecule type" value="Genomic_DNA"/>
</dbReference>
<evidence type="ECO:0000313" key="2">
    <source>
        <dbReference type="EMBL" id="GAA1765263.1"/>
    </source>
</evidence>
<dbReference type="RefSeq" id="WP_232498668.1">
    <property type="nucleotide sequence ID" value="NZ_BAAANH010000005.1"/>
</dbReference>
<reference evidence="3" key="1">
    <citation type="journal article" date="2019" name="Int. J. Syst. Evol. Microbiol.">
        <title>The Global Catalogue of Microorganisms (GCM) 10K type strain sequencing project: providing services to taxonomists for standard genome sequencing and annotation.</title>
        <authorList>
            <consortium name="The Broad Institute Genomics Platform"/>
            <consortium name="The Broad Institute Genome Sequencing Center for Infectious Disease"/>
            <person name="Wu L."/>
            <person name="Ma J."/>
        </authorList>
    </citation>
    <scope>NUCLEOTIDE SEQUENCE [LARGE SCALE GENOMIC DNA]</scope>
    <source>
        <strain evidence="3">JCM 14319</strain>
    </source>
</reference>
<comment type="caution">
    <text evidence="2">The sequence shown here is derived from an EMBL/GenBank/DDBJ whole genome shotgun (WGS) entry which is preliminary data.</text>
</comment>
<accession>A0ABP4X1N4</accession>
<feature type="compositionally biased region" description="Basic and acidic residues" evidence="1">
    <location>
        <begin position="54"/>
        <end position="81"/>
    </location>
</feature>
<organism evidence="2 3">
    <name type="scientific">Agromyces humatus</name>
    <dbReference type="NCBI Taxonomy" id="279573"/>
    <lineage>
        <taxon>Bacteria</taxon>
        <taxon>Bacillati</taxon>
        <taxon>Actinomycetota</taxon>
        <taxon>Actinomycetes</taxon>
        <taxon>Micrococcales</taxon>
        <taxon>Microbacteriaceae</taxon>
        <taxon>Agromyces</taxon>
    </lineage>
</organism>
<evidence type="ECO:0008006" key="4">
    <source>
        <dbReference type="Google" id="ProtNLM"/>
    </source>
</evidence>
<feature type="region of interest" description="Disordered" evidence="1">
    <location>
        <begin position="51"/>
        <end position="93"/>
    </location>
</feature>
<evidence type="ECO:0000313" key="3">
    <source>
        <dbReference type="Proteomes" id="UP001500506"/>
    </source>
</evidence>
<protein>
    <recommendedName>
        <fullName evidence="4">Secreted protein</fullName>
    </recommendedName>
</protein>